<dbReference type="SUPFAM" id="SSF47384">
    <property type="entry name" value="Homodimeric domain of signal transducing histidine kinase"/>
    <property type="match status" value="1"/>
</dbReference>
<dbReference type="PANTHER" id="PTHR45453">
    <property type="entry name" value="PHOSPHATE REGULON SENSOR PROTEIN PHOR"/>
    <property type="match status" value="1"/>
</dbReference>
<comment type="catalytic activity">
    <reaction evidence="1">
        <text>ATP + protein L-histidine = ADP + protein N-phospho-L-histidine.</text>
        <dbReference type="EC" id="2.7.13.3"/>
    </reaction>
</comment>
<dbReference type="CDD" id="cd00082">
    <property type="entry name" value="HisKA"/>
    <property type="match status" value="1"/>
</dbReference>
<gene>
    <name evidence="13" type="ORF">H8D96_20235</name>
</gene>
<dbReference type="EC" id="2.7.13.3" evidence="3"/>
<evidence type="ECO:0000313" key="14">
    <source>
        <dbReference type="Proteomes" id="UP000605201"/>
    </source>
</evidence>
<feature type="transmembrane region" description="Helical" evidence="11">
    <location>
        <begin position="59"/>
        <end position="82"/>
    </location>
</feature>
<dbReference type="InterPro" id="IPR004358">
    <property type="entry name" value="Sig_transdc_His_kin-like_C"/>
</dbReference>
<evidence type="ECO:0000256" key="9">
    <source>
        <dbReference type="ARBA" id="ARBA00022989"/>
    </source>
</evidence>
<dbReference type="Pfam" id="PF00512">
    <property type="entry name" value="HisKA"/>
    <property type="match status" value="1"/>
</dbReference>
<proteinExistence type="predicted"/>
<dbReference type="InterPro" id="IPR036097">
    <property type="entry name" value="HisK_dim/P_sf"/>
</dbReference>
<keyword evidence="9 11" id="KW-1133">Transmembrane helix</keyword>
<feature type="transmembrane region" description="Helical" evidence="11">
    <location>
        <begin position="12"/>
        <end position="33"/>
    </location>
</feature>
<keyword evidence="4" id="KW-1003">Cell membrane</keyword>
<dbReference type="SMART" id="SM00387">
    <property type="entry name" value="HATPase_c"/>
    <property type="match status" value="1"/>
</dbReference>
<feature type="domain" description="Histidine kinase" evidence="12">
    <location>
        <begin position="99"/>
        <end position="317"/>
    </location>
</feature>
<dbReference type="Pfam" id="PF02518">
    <property type="entry name" value="HATPase_c"/>
    <property type="match status" value="1"/>
</dbReference>
<keyword evidence="10 11" id="KW-0472">Membrane</keyword>
<evidence type="ECO:0000313" key="13">
    <source>
        <dbReference type="EMBL" id="MBC8434244.1"/>
    </source>
</evidence>
<comment type="subcellular location">
    <subcellularLocation>
        <location evidence="2">Cell membrane</location>
        <topology evidence="2">Multi-pass membrane protein</topology>
    </subcellularLocation>
</comment>
<evidence type="ECO:0000256" key="2">
    <source>
        <dbReference type="ARBA" id="ARBA00004651"/>
    </source>
</evidence>
<dbReference type="SUPFAM" id="SSF55874">
    <property type="entry name" value="ATPase domain of HSP90 chaperone/DNA topoisomerase II/histidine kinase"/>
    <property type="match status" value="1"/>
</dbReference>
<evidence type="ECO:0000256" key="4">
    <source>
        <dbReference type="ARBA" id="ARBA00022475"/>
    </source>
</evidence>
<dbReference type="GO" id="GO:0004721">
    <property type="term" value="F:phosphoprotein phosphatase activity"/>
    <property type="evidence" value="ECO:0007669"/>
    <property type="project" value="TreeGrafter"/>
</dbReference>
<dbReference type="SMART" id="SM00388">
    <property type="entry name" value="HisKA"/>
    <property type="match status" value="1"/>
</dbReference>
<keyword evidence="8 13" id="KW-0418">Kinase</keyword>
<evidence type="ECO:0000256" key="1">
    <source>
        <dbReference type="ARBA" id="ARBA00000085"/>
    </source>
</evidence>
<reference evidence="13 14" key="1">
    <citation type="submission" date="2020-08" db="EMBL/GenBank/DDBJ databases">
        <title>Bridging the membrane lipid divide: bacteria of the FCB group superphylum have the potential to synthesize archaeal ether lipids.</title>
        <authorList>
            <person name="Villanueva L."/>
            <person name="Von Meijenfeldt F.A.B."/>
            <person name="Westbye A.B."/>
            <person name="Yadav S."/>
            <person name="Hopmans E.C."/>
            <person name="Dutilh B.E."/>
            <person name="Sinninghe Damste J.S."/>
        </authorList>
    </citation>
    <scope>NUCLEOTIDE SEQUENCE [LARGE SCALE GENOMIC DNA]</scope>
    <source>
        <strain evidence="13">NIOZ-UU17</strain>
    </source>
</reference>
<dbReference type="InterPro" id="IPR003594">
    <property type="entry name" value="HATPase_dom"/>
</dbReference>
<evidence type="ECO:0000256" key="7">
    <source>
        <dbReference type="ARBA" id="ARBA00022692"/>
    </source>
</evidence>
<evidence type="ECO:0000256" key="5">
    <source>
        <dbReference type="ARBA" id="ARBA00022553"/>
    </source>
</evidence>
<dbReference type="PRINTS" id="PR00344">
    <property type="entry name" value="BCTRLSENSOR"/>
</dbReference>
<keyword evidence="7 11" id="KW-0812">Transmembrane</keyword>
<dbReference type="Gene3D" id="1.10.287.130">
    <property type="match status" value="1"/>
</dbReference>
<dbReference type="PROSITE" id="PS50109">
    <property type="entry name" value="HIS_KIN"/>
    <property type="match status" value="1"/>
</dbReference>
<dbReference type="InterPro" id="IPR050351">
    <property type="entry name" value="BphY/WalK/GraS-like"/>
</dbReference>
<dbReference type="InterPro" id="IPR003661">
    <property type="entry name" value="HisK_dim/P_dom"/>
</dbReference>
<keyword evidence="6" id="KW-0808">Transferase</keyword>
<comment type="caution">
    <text evidence="13">The sequence shown here is derived from an EMBL/GenBank/DDBJ whole genome shotgun (WGS) entry which is preliminary data.</text>
</comment>
<dbReference type="Proteomes" id="UP000605201">
    <property type="component" value="Unassembled WGS sequence"/>
</dbReference>
<evidence type="ECO:0000256" key="8">
    <source>
        <dbReference type="ARBA" id="ARBA00022777"/>
    </source>
</evidence>
<protein>
    <recommendedName>
        <fullName evidence="3">histidine kinase</fullName>
        <ecNumber evidence="3">2.7.13.3</ecNumber>
    </recommendedName>
</protein>
<accession>A0A8J6P1T5</accession>
<dbReference type="InterPro" id="IPR005467">
    <property type="entry name" value="His_kinase_dom"/>
</dbReference>
<evidence type="ECO:0000256" key="3">
    <source>
        <dbReference type="ARBA" id="ARBA00012438"/>
    </source>
</evidence>
<dbReference type="EMBL" id="JACNIG010000404">
    <property type="protein sequence ID" value="MBC8434244.1"/>
    <property type="molecule type" value="Genomic_DNA"/>
</dbReference>
<dbReference type="GO" id="GO:0000155">
    <property type="term" value="F:phosphorelay sensor kinase activity"/>
    <property type="evidence" value="ECO:0007669"/>
    <property type="project" value="InterPro"/>
</dbReference>
<dbReference type="AlphaFoldDB" id="A0A8J6P1T5"/>
<dbReference type="PANTHER" id="PTHR45453:SF2">
    <property type="entry name" value="HISTIDINE KINASE"/>
    <property type="match status" value="1"/>
</dbReference>
<dbReference type="InterPro" id="IPR036890">
    <property type="entry name" value="HATPase_C_sf"/>
</dbReference>
<evidence type="ECO:0000256" key="10">
    <source>
        <dbReference type="ARBA" id="ARBA00023136"/>
    </source>
</evidence>
<sequence>MDRTKWFFHPVLVFIFSILALATSLALYIYWYVEVSTGLKEVVVRHNLDSGQFMESETWVVILILSILVGIILVGILIIFIYNQKTQQLYRMQYNFINNFTHELRTPVTSLKLYLETFMKHELSRRDQVKYLGYMVQDVERLSENISRILNLAKIESKSYGGELVESNLVAVVEQFIKDNGRLFANCEISIHNPSGLSFPYHVNESLFDMLLMNLLINAVKYNESEKPKIDISFELIKFKLYIRFADNGIGIEKKEIKKIFKKFYQTGQVDDMTARGSGLGLHLVRSIARLHNGKVVAQSEGKGRGSEFTLTFPYKTWVWIGL</sequence>
<dbReference type="GO" id="GO:0005886">
    <property type="term" value="C:plasma membrane"/>
    <property type="evidence" value="ECO:0007669"/>
    <property type="project" value="UniProtKB-SubCell"/>
</dbReference>
<name>A0A8J6P1T5_9BACT</name>
<evidence type="ECO:0000259" key="12">
    <source>
        <dbReference type="PROSITE" id="PS50109"/>
    </source>
</evidence>
<evidence type="ECO:0000256" key="6">
    <source>
        <dbReference type="ARBA" id="ARBA00022679"/>
    </source>
</evidence>
<keyword evidence="5" id="KW-0597">Phosphoprotein</keyword>
<dbReference type="GO" id="GO:0016036">
    <property type="term" value="P:cellular response to phosphate starvation"/>
    <property type="evidence" value="ECO:0007669"/>
    <property type="project" value="TreeGrafter"/>
</dbReference>
<evidence type="ECO:0000256" key="11">
    <source>
        <dbReference type="SAM" id="Phobius"/>
    </source>
</evidence>
<dbReference type="Gene3D" id="3.30.565.10">
    <property type="entry name" value="Histidine kinase-like ATPase, C-terminal domain"/>
    <property type="match status" value="1"/>
</dbReference>
<organism evidence="13 14">
    <name type="scientific">Candidatus Desulfatibia vada</name>
    <dbReference type="NCBI Taxonomy" id="2841696"/>
    <lineage>
        <taxon>Bacteria</taxon>
        <taxon>Pseudomonadati</taxon>
        <taxon>Thermodesulfobacteriota</taxon>
        <taxon>Desulfobacteria</taxon>
        <taxon>Desulfobacterales</taxon>
        <taxon>Desulfobacterales incertae sedis</taxon>
        <taxon>Candidatus Desulfatibia</taxon>
    </lineage>
</organism>